<feature type="non-terminal residue" evidence="1">
    <location>
        <position position="40"/>
    </location>
</feature>
<protein>
    <submittedName>
        <fullName evidence="1">Nitroreductase family deazaflavin-dependent oxidoreductase</fullName>
    </submittedName>
</protein>
<gene>
    <name evidence="1" type="ORF">AAFH96_14275</name>
</gene>
<comment type="caution">
    <text evidence="1">The sequence shown here is derived from an EMBL/GenBank/DDBJ whole genome shotgun (WGS) entry which is preliminary data.</text>
</comment>
<evidence type="ECO:0000313" key="1">
    <source>
        <dbReference type="EMBL" id="MFB6394266.1"/>
    </source>
</evidence>
<dbReference type="EMBL" id="JBCGDC010000034">
    <property type="protein sequence ID" value="MFB6394266.1"/>
    <property type="molecule type" value="Genomic_DNA"/>
</dbReference>
<sequence>MPALRNVTRRLGHRRWFAAAARVLVPADRLVSRLTRGRGV</sequence>
<organism evidence="1 2">
    <name type="scientific">Polymorphospora lycopeni</name>
    <dbReference type="NCBI Taxonomy" id="3140240"/>
    <lineage>
        <taxon>Bacteria</taxon>
        <taxon>Bacillati</taxon>
        <taxon>Actinomycetota</taxon>
        <taxon>Actinomycetes</taxon>
        <taxon>Micromonosporales</taxon>
        <taxon>Micromonosporaceae</taxon>
        <taxon>Polymorphospora</taxon>
    </lineage>
</organism>
<keyword evidence="2" id="KW-1185">Reference proteome</keyword>
<accession>A0ABV5CQI4</accession>
<dbReference type="Proteomes" id="UP001582793">
    <property type="component" value="Unassembled WGS sequence"/>
</dbReference>
<evidence type="ECO:0000313" key="2">
    <source>
        <dbReference type="Proteomes" id="UP001582793"/>
    </source>
</evidence>
<proteinExistence type="predicted"/>
<name>A0ABV5CQI4_9ACTN</name>
<reference evidence="1 2" key="1">
    <citation type="submission" date="2024-04" db="EMBL/GenBank/DDBJ databases">
        <title>Polymorphospora sp. isolated from Baiyangdian Lake in Xiong'an New Area.</title>
        <authorList>
            <person name="Zhang X."/>
            <person name="Liu J."/>
        </authorList>
    </citation>
    <scope>NUCLEOTIDE SEQUENCE [LARGE SCALE GENOMIC DNA]</scope>
    <source>
        <strain evidence="1 2">2-325</strain>
    </source>
</reference>